<keyword evidence="2 5" id="KW-0238">DNA-binding</keyword>
<dbReference type="GO" id="GO:0003677">
    <property type="term" value="F:DNA binding"/>
    <property type="evidence" value="ECO:0007669"/>
    <property type="project" value="UniProtKB-KW"/>
</dbReference>
<evidence type="ECO:0000259" key="4">
    <source>
        <dbReference type="PROSITE" id="PS50932"/>
    </source>
</evidence>
<dbReference type="RefSeq" id="WP_344813417.1">
    <property type="nucleotide sequence ID" value="NZ_BAAAYX010000013.1"/>
</dbReference>
<reference evidence="6" key="1">
    <citation type="journal article" date="2019" name="Int. J. Syst. Evol. Microbiol.">
        <title>The Global Catalogue of Microorganisms (GCM) 10K type strain sequencing project: providing services to taxonomists for standard genome sequencing and annotation.</title>
        <authorList>
            <consortium name="The Broad Institute Genomics Platform"/>
            <consortium name="The Broad Institute Genome Sequencing Center for Infectious Disease"/>
            <person name="Wu L."/>
            <person name="Ma J."/>
        </authorList>
    </citation>
    <scope>NUCLEOTIDE SEQUENCE [LARGE SCALE GENOMIC DNA]</scope>
    <source>
        <strain evidence="6">JCM 16548</strain>
    </source>
</reference>
<dbReference type="Proteomes" id="UP001500051">
    <property type="component" value="Unassembled WGS sequence"/>
</dbReference>
<evidence type="ECO:0000313" key="5">
    <source>
        <dbReference type="EMBL" id="GAA3711058.1"/>
    </source>
</evidence>
<dbReference type="PROSITE" id="PS50932">
    <property type="entry name" value="HTH_LACI_2"/>
    <property type="match status" value="1"/>
</dbReference>
<protein>
    <submittedName>
        <fullName evidence="5">LacI family DNA-binding transcriptional regulator</fullName>
    </submittedName>
</protein>
<dbReference type="EMBL" id="BAAAYX010000013">
    <property type="protein sequence ID" value="GAA3711058.1"/>
    <property type="molecule type" value="Genomic_DNA"/>
</dbReference>
<dbReference type="Gene3D" id="1.10.260.40">
    <property type="entry name" value="lambda repressor-like DNA-binding domains"/>
    <property type="match status" value="1"/>
</dbReference>
<sequence>MTTTAAPATMDDVAALAGVSTSTVSRALRDSPLISPSTRERVQQAAAQLDFALSRAASALATGRLGRIGLLVSGALSTWFNASVLDAAYATLREAGQELVIYSTKDDADRSDFFARLPAQRNVDALIVASFQLRPEEYARLAELSVPVVYLNQQVEKSASVFIDDVAAAALGTRHLVNLGHRRIAYVTTRDPEGFTFSAARRRDGVEQAVDQHNRSRPEDPATTWTVTVDATGGGIEVGQLAVGQLLGGDTVPTAVVTESDEVAMSLIPALQRAGLRVPTDVSVLGFDDNVLAPLFDLTTIAQPVAELGRAAARAALTLSLHGAEALEQPHQQLPTRLVLRGSTVVPRPAA</sequence>
<dbReference type="InterPro" id="IPR010982">
    <property type="entry name" value="Lambda_DNA-bd_dom_sf"/>
</dbReference>
<dbReference type="SUPFAM" id="SSF47413">
    <property type="entry name" value="lambda repressor-like DNA-binding domains"/>
    <property type="match status" value="1"/>
</dbReference>
<keyword evidence="6" id="KW-1185">Reference proteome</keyword>
<accession>A0ABP7DYX3</accession>
<dbReference type="Gene3D" id="3.40.50.2300">
    <property type="match status" value="2"/>
</dbReference>
<dbReference type="CDD" id="cd06267">
    <property type="entry name" value="PBP1_LacI_sugar_binding-like"/>
    <property type="match status" value="1"/>
</dbReference>
<dbReference type="PANTHER" id="PTHR30146:SF109">
    <property type="entry name" value="HTH-TYPE TRANSCRIPTIONAL REGULATOR GALS"/>
    <property type="match status" value="1"/>
</dbReference>
<evidence type="ECO:0000256" key="3">
    <source>
        <dbReference type="ARBA" id="ARBA00023163"/>
    </source>
</evidence>
<keyword evidence="1" id="KW-0805">Transcription regulation</keyword>
<dbReference type="SUPFAM" id="SSF53822">
    <property type="entry name" value="Periplasmic binding protein-like I"/>
    <property type="match status" value="1"/>
</dbReference>
<dbReference type="Pfam" id="PF00356">
    <property type="entry name" value="LacI"/>
    <property type="match status" value="1"/>
</dbReference>
<evidence type="ECO:0000256" key="1">
    <source>
        <dbReference type="ARBA" id="ARBA00023015"/>
    </source>
</evidence>
<gene>
    <name evidence="5" type="ORF">GCM10022204_32160</name>
</gene>
<evidence type="ECO:0000256" key="2">
    <source>
        <dbReference type="ARBA" id="ARBA00023125"/>
    </source>
</evidence>
<feature type="domain" description="HTH lacI-type" evidence="4">
    <location>
        <begin position="8"/>
        <end position="62"/>
    </location>
</feature>
<dbReference type="Pfam" id="PF13377">
    <property type="entry name" value="Peripla_BP_3"/>
    <property type="match status" value="1"/>
</dbReference>
<dbReference type="PROSITE" id="PS00356">
    <property type="entry name" value="HTH_LACI_1"/>
    <property type="match status" value="1"/>
</dbReference>
<comment type="caution">
    <text evidence="5">The sequence shown here is derived from an EMBL/GenBank/DDBJ whole genome shotgun (WGS) entry which is preliminary data.</text>
</comment>
<dbReference type="InterPro" id="IPR046335">
    <property type="entry name" value="LacI/GalR-like_sensor"/>
</dbReference>
<dbReference type="InterPro" id="IPR028082">
    <property type="entry name" value="Peripla_BP_I"/>
</dbReference>
<dbReference type="CDD" id="cd01392">
    <property type="entry name" value="HTH_LacI"/>
    <property type="match status" value="1"/>
</dbReference>
<evidence type="ECO:0000313" key="6">
    <source>
        <dbReference type="Proteomes" id="UP001500051"/>
    </source>
</evidence>
<dbReference type="PANTHER" id="PTHR30146">
    <property type="entry name" value="LACI-RELATED TRANSCRIPTIONAL REPRESSOR"/>
    <property type="match status" value="1"/>
</dbReference>
<keyword evidence="3" id="KW-0804">Transcription</keyword>
<proteinExistence type="predicted"/>
<dbReference type="SMART" id="SM00354">
    <property type="entry name" value="HTH_LACI"/>
    <property type="match status" value="1"/>
</dbReference>
<dbReference type="InterPro" id="IPR000843">
    <property type="entry name" value="HTH_LacI"/>
</dbReference>
<name>A0ABP7DYX3_9ACTN</name>
<organism evidence="5 6">
    <name type="scientific">Microlunatus aurantiacus</name>
    <dbReference type="NCBI Taxonomy" id="446786"/>
    <lineage>
        <taxon>Bacteria</taxon>
        <taxon>Bacillati</taxon>
        <taxon>Actinomycetota</taxon>
        <taxon>Actinomycetes</taxon>
        <taxon>Propionibacteriales</taxon>
        <taxon>Propionibacteriaceae</taxon>
        <taxon>Microlunatus</taxon>
    </lineage>
</organism>